<dbReference type="Proteomes" id="UP000265520">
    <property type="component" value="Unassembled WGS sequence"/>
</dbReference>
<accession>A0A392RVG1</accession>
<protein>
    <submittedName>
        <fullName evidence="1">Uncharacterized protein</fullName>
    </submittedName>
</protein>
<dbReference type="AlphaFoldDB" id="A0A392RVG1"/>
<feature type="non-terminal residue" evidence="1">
    <location>
        <position position="70"/>
    </location>
</feature>
<proteinExistence type="predicted"/>
<dbReference type="EMBL" id="LXQA010276473">
    <property type="protein sequence ID" value="MCI40147.1"/>
    <property type="molecule type" value="Genomic_DNA"/>
</dbReference>
<keyword evidence="2" id="KW-1185">Reference proteome</keyword>
<evidence type="ECO:0000313" key="2">
    <source>
        <dbReference type="Proteomes" id="UP000265520"/>
    </source>
</evidence>
<sequence length="70" mass="8199">MLTTLEEEELLIEAKNVNDSLEGELNDMIPIYCLHTFKKDKEFDPVIQSREVDTPTLEDLVKKEVMKLFE</sequence>
<name>A0A392RVG1_9FABA</name>
<reference evidence="1 2" key="1">
    <citation type="journal article" date="2018" name="Front. Plant Sci.">
        <title>Red Clover (Trifolium pratense) and Zigzag Clover (T. medium) - A Picture of Genomic Similarities and Differences.</title>
        <authorList>
            <person name="Dluhosova J."/>
            <person name="Istvanek J."/>
            <person name="Nedelnik J."/>
            <person name="Repkova J."/>
        </authorList>
    </citation>
    <scope>NUCLEOTIDE SEQUENCE [LARGE SCALE GENOMIC DNA]</scope>
    <source>
        <strain evidence="2">cv. 10/8</strain>
        <tissue evidence="1">Leaf</tissue>
    </source>
</reference>
<comment type="caution">
    <text evidence="1">The sequence shown here is derived from an EMBL/GenBank/DDBJ whole genome shotgun (WGS) entry which is preliminary data.</text>
</comment>
<organism evidence="1 2">
    <name type="scientific">Trifolium medium</name>
    <dbReference type="NCBI Taxonomy" id="97028"/>
    <lineage>
        <taxon>Eukaryota</taxon>
        <taxon>Viridiplantae</taxon>
        <taxon>Streptophyta</taxon>
        <taxon>Embryophyta</taxon>
        <taxon>Tracheophyta</taxon>
        <taxon>Spermatophyta</taxon>
        <taxon>Magnoliopsida</taxon>
        <taxon>eudicotyledons</taxon>
        <taxon>Gunneridae</taxon>
        <taxon>Pentapetalae</taxon>
        <taxon>rosids</taxon>
        <taxon>fabids</taxon>
        <taxon>Fabales</taxon>
        <taxon>Fabaceae</taxon>
        <taxon>Papilionoideae</taxon>
        <taxon>50 kb inversion clade</taxon>
        <taxon>NPAAA clade</taxon>
        <taxon>Hologalegina</taxon>
        <taxon>IRL clade</taxon>
        <taxon>Trifolieae</taxon>
        <taxon>Trifolium</taxon>
    </lineage>
</organism>
<evidence type="ECO:0000313" key="1">
    <source>
        <dbReference type="EMBL" id="MCI40147.1"/>
    </source>
</evidence>